<reference evidence="1 2" key="1">
    <citation type="submission" date="2021-07" db="EMBL/GenBank/DDBJ databases">
        <authorList>
            <consortium name="Genoscope - CEA"/>
            <person name="William W."/>
        </authorList>
    </citation>
    <scope>NUCLEOTIDE SEQUENCE [LARGE SCALE GENOMIC DNA]</scope>
</reference>
<proteinExistence type="predicted"/>
<name>A0A8D9HX70_BRACM</name>
<dbReference type="Gramene" id="A04p20310.2_BraZ1">
    <property type="protein sequence ID" value="A04p20310.2_BraZ1.CDS.1"/>
    <property type="gene ID" value="A04g20310.2_BraZ1"/>
</dbReference>
<organism evidence="1 2">
    <name type="scientific">Brassica campestris</name>
    <name type="common">Field mustard</name>
    <dbReference type="NCBI Taxonomy" id="3711"/>
    <lineage>
        <taxon>Eukaryota</taxon>
        <taxon>Viridiplantae</taxon>
        <taxon>Streptophyta</taxon>
        <taxon>Embryophyta</taxon>
        <taxon>Tracheophyta</taxon>
        <taxon>Spermatophyta</taxon>
        <taxon>Magnoliopsida</taxon>
        <taxon>eudicotyledons</taxon>
        <taxon>Gunneridae</taxon>
        <taxon>Pentapetalae</taxon>
        <taxon>rosids</taxon>
        <taxon>malvids</taxon>
        <taxon>Brassicales</taxon>
        <taxon>Brassicaceae</taxon>
        <taxon>Brassiceae</taxon>
        <taxon>Brassica</taxon>
    </lineage>
</organism>
<dbReference type="EMBL" id="LS974620">
    <property type="protein sequence ID" value="CAG7907130.1"/>
    <property type="molecule type" value="Genomic_DNA"/>
</dbReference>
<sequence>LLQKIWNYRLSFNYLDVKNAGFTEISSQKDLFLFCEFDFVSRGQ</sequence>
<accession>A0A8D9HX70</accession>
<evidence type="ECO:0000313" key="2">
    <source>
        <dbReference type="Proteomes" id="UP000694005"/>
    </source>
</evidence>
<gene>
    <name evidence="1" type="ORF">BRAPAZ1V2_A04P20310.2</name>
</gene>
<dbReference type="Proteomes" id="UP000694005">
    <property type="component" value="Chromosome A04"/>
</dbReference>
<dbReference type="AlphaFoldDB" id="A0A8D9HX70"/>
<evidence type="ECO:0000313" key="1">
    <source>
        <dbReference type="EMBL" id="CAG7907130.1"/>
    </source>
</evidence>
<protein>
    <submittedName>
        <fullName evidence="1">Uncharacterized protein</fullName>
    </submittedName>
</protein>
<feature type="non-terminal residue" evidence="1">
    <location>
        <position position="1"/>
    </location>
</feature>